<dbReference type="EMBL" id="JPKZ01001474">
    <property type="protein sequence ID" value="KHN81762.1"/>
    <property type="molecule type" value="Genomic_DNA"/>
</dbReference>
<protein>
    <submittedName>
        <fullName evidence="2">Uncharacterized protein</fullName>
    </submittedName>
</protein>
<evidence type="ECO:0000256" key="1">
    <source>
        <dbReference type="SAM" id="MobiDB-lite"/>
    </source>
</evidence>
<gene>
    <name evidence="2" type="ORF">Tcan_15269</name>
</gene>
<comment type="caution">
    <text evidence="2">The sequence shown here is derived from an EMBL/GenBank/DDBJ whole genome shotgun (WGS) entry which is preliminary data.</text>
</comment>
<feature type="compositionally biased region" description="Basic and acidic residues" evidence="1">
    <location>
        <begin position="77"/>
        <end position="88"/>
    </location>
</feature>
<keyword evidence="3" id="KW-1185">Reference proteome</keyword>
<evidence type="ECO:0000313" key="2">
    <source>
        <dbReference type="EMBL" id="KHN81762.1"/>
    </source>
</evidence>
<reference evidence="2 3" key="1">
    <citation type="submission" date="2014-11" db="EMBL/GenBank/DDBJ databases">
        <title>Genetic blueprint of the zoonotic pathogen Toxocara canis.</title>
        <authorList>
            <person name="Zhu X.-Q."/>
            <person name="Korhonen P.K."/>
            <person name="Cai H."/>
            <person name="Young N.D."/>
            <person name="Nejsum P."/>
            <person name="von Samson-Himmelstjerna G."/>
            <person name="Boag P.R."/>
            <person name="Tan P."/>
            <person name="Li Q."/>
            <person name="Min J."/>
            <person name="Yang Y."/>
            <person name="Wang X."/>
            <person name="Fang X."/>
            <person name="Hall R.S."/>
            <person name="Hofmann A."/>
            <person name="Sternberg P.W."/>
            <person name="Jex A.R."/>
            <person name="Gasser R.B."/>
        </authorList>
    </citation>
    <scope>NUCLEOTIDE SEQUENCE [LARGE SCALE GENOMIC DNA]</scope>
    <source>
        <strain evidence="2">PN_DK_2014</strain>
    </source>
</reference>
<organism evidence="2 3">
    <name type="scientific">Toxocara canis</name>
    <name type="common">Canine roundworm</name>
    <dbReference type="NCBI Taxonomy" id="6265"/>
    <lineage>
        <taxon>Eukaryota</taxon>
        <taxon>Metazoa</taxon>
        <taxon>Ecdysozoa</taxon>
        <taxon>Nematoda</taxon>
        <taxon>Chromadorea</taxon>
        <taxon>Rhabditida</taxon>
        <taxon>Spirurina</taxon>
        <taxon>Ascaridomorpha</taxon>
        <taxon>Ascaridoidea</taxon>
        <taxon>Toxocaridae</taxon>
        <taxon>Toxocara</taxon>
    </lineage>
</organism>
<dbReference type="AlphaFoldDB" id="A0A0B2VK21"/>
<dbReference type="OrthoDB" id="10530286at2759"/>
<dbReference type="Proteomes" id="UP000031036">
    <property type="component" value="Unassembled WGS sequence"/>
</dbReference>
<name>A0A0B2VK21_TOXCA</name>
<feature type="region of interest" description="Disordered" evidence="1">
    <location>
        <begin position="77"/>
        <end position="104"/>
    </location>
</feature>
<sequence>MIGILNAGSDEVVFSSPKRSNLFKDGKLKKCHSISYLSDGRVFVDGHPQANISPATMWGEVIKRSTSTAKIDEAIKEGEKEEAAEGEHPPVITEEEEGANTSVSNERPKLSYFHLWPHHNGKHAKKMHAANKILLHRRSGSI</sequence>
<proteinExistence type="predicted"/>
<accession>A0A0B2VK21</accession>
<evidence type="ECO:0000313" key="3">
    <source>
        <dbReference type="Proteomes" id="UP000031036"/>
    </source>
</evidence>